<feature type="transmembrane region" description="Helical" evidence="8">
    <location>
        <begin position="134"/>
        <end position="155"/>
    </location>
</feature>
<name>A0A060TEP8_BLAAD</name>
<evidence type="ECO:0000313" key="10">
    <source>
        <dbReference type="EMBL" id="CDP37352.1"/>
    </source>
</evidence>
<reference evidence="10" key="1">
    <citation type="submission" date="2014-02" db="EMBL/GenBank/DDBJ databases">
        <authorList>
            <person name="Genoscope - CEA"/>
        </authorList>
    </citation>
    <scope>NUCLEOTIDE SEQUENCE</scope>
    <source>
        <strain evidence="10">LS3</strain>
    </source>
</reference>
<dbReference type="Pfam" id="PF00324">
    <property type="entry name" value="AA_permease"/>
    <property type="match status" value="1"/>
</dbReference>
<feature type="transmembrane region" description="Helical" evidence="8">
    <location>
        <begin position="248"/>
        <end position="269"/>
    </location>
</feature>
<evidence type="ECO:0000256" key="4">
    <source>
        <dbReference type="ARBA" id="ARBA00022692"/>
    </source>
</evidence>
<dbReference type="GO" id="GO:0015171">
    <property type="term" value="F:amino acid transmembrane transporter activity"/>
    <property type="evidence" value="ECO:0007669"/>
    <property type="project" value="TreeGrafter"/>
</dbReference>
<feature type="transmembrane region" description="Helical" evidence="8">
    <location>
        <begin position="94"/>
        <end position="114"/>
    </location>
</feature>
<evidence type="ECO:0000256" key="6">
    <source>
        <dbReference type="ARBA" id="ARBA00022989"/>
    </source>
</evidence>
<evidence type="ECO:0000256" key="8">
    <source>
        <dbReference type="SAM" id="Phobius"/>
    </source>
</evidence>
<accession>A0A060TEP8</accession>
<sequence length="563" mass="61614">MSLNSTDPLATIPSEKVSLSTMSATVSDTPSPGLDEKNIGHFPRISEEHDDDSSSFHVVRGLKARHLSMISLGGTIGGGLFIGTASNLADAGPVSMLICYMFIATLTYSIAMSLGEMTTFIPLTGSFTQFSTRFVSPSFGAAVGWLYWFSWAMTFAVELNAAAMVIQYWTDAVPVAAWISIFFVLLSATNFLAVRYYGEIEFWMAAIKVVAIVGWLLYAFIMVCGAGQTGPVGFRYWRNPGPWGPGILVSSVPTGRFLGFLSTLVNAAFTYQGTELVGITAGEAANPRKAVPKAVNKVFFRIVIFFLGSVLFIGLLVPWNDPKLSSDESYTASSPFVIAIVNSGTKVLPHIFNAVILSTMLSAGNSDVYIGSRVLYALAESGVAPSIFLRTTRQGVPYINVALTAVFGALAYLQVSNTGITVFNWLVNISAVAGMICWCSISLSHIRFMKALKVQGFSRKDLPFVAPFNPAYAWYALVVMILIIFIQGFSAFFGFTATAFFTAYVSLIVFVVLWAAFQLLFQCPLWIRAEDMDLDSGRLEIERVQWVEEPPRNLWEKFWNVIA</sequence>
<protein>
    <submittedName>
        <fullName evidence="10">ARAD1D09482p</fullName>
    </submittedName>
</protein>
<evidence type="ECO:0000256" key="7">
    <source>
        <dbReference type="ARBA" id="ARBA00023136"/>
    </source>
</evidence>
<feature type="transmembrane region" description="Helical" evidence="8">
    <location>
        <begin position="209"/>
        <end position="228"/>
    </location>
</feature>
<keyword evidence="4 8" id="KW-0812">Transmembrane</keyword>
<keyword evidence="5" id="KW-0029">Amino-acid transport</keyword>
<feature type="transmembrane region" description="Helical" evidence="8">
    <location>
        <begin position="492"/>
        <end position="517"/>
    </location>
</feature>
<dbReference type="NCBIfam" id="TIGR00913">
    <property type="entry name" value="2A0310"/>
    <property type="match status" value="1"/>
</dbReference>
<dbReference type="PIRSF" id="PIRSF006060">
    <property type="entry name" value="AA_transporter"/>
    <property type="match status" value="1"/>
</dbReference>
<evidence type="ECO:0000256" key="1">
    <source>
        <dbReference type="ARBA" id="ARBA00004141"/>
    </source>
</evidence>
<feature type="transmembrane region" description="Helical" evidence="8">
    <location>
        <begin position="298"/>
        <end position="319"/>
    </location>
</feature>
<dbReference type="InterPro" id="IPR050524">
    <property type="entry name" value="APC_YAT"/>
</dbReference>
<dbReference type="PANTHER" id="PTHR43341">
    <property type="entry name" value="AMINO ACID PERMEASE"/>
    <property type="match status" value="1"/>
</dbReference>
<comment type="similarity">
    <text evidence="2">Belongs to the amino acid-polyamine-organocation (APC) superfamily. YAT (TC 2.A.3.10) family.</text>
</comment>
<feature type="transmembrane region" description="Helical" evidence="8">
    <location>
        <begin position="175"/>
        <end position="197"/>
    </location>
</feature>
<feature type="transmembrane region" description="Helical" evidence="8">
    <location>
        <begin position="67"/>
        <end position="88"/>
    </location>
</feature>
<evidence type="ECO:0000256" key="5">
    <source>
        <dbReference type="ARBA" id="ARBA00022970"/>
    </source>
</evidence>
<evidence type="ECO:0000259" key="9">
    <source>
        <dbReference type="Pfam" id="PF00324"/>
    </source>
</evidence>
<comment type="subcellular location">
    <subcellularLocation>
        <location evidence="1">Membrane</location>
        <topology evidence="1">Multi-pass membrane protein</topology>
    </subcellularLocation>
</comment>
<dbReference type="PROSITE" id="PS00218">
    <property type="entry name" value="AMINO_ACID_PERMEASE_1"/>
    <property type="match status" value="1"/>
</dbReference>
<reference evidence="10" key="2">
    <citation type="submission" date="2014-06" db="EMBL/GenBank/DDBJ databases">
        <title>The complete genome of Blastobotrys (Arxula) adeninivorans LS3 - a yeast of biotechnological interest.</title>
        <authorList>
            <person name="Kunze G."/>
            <person name="Gaillardin C."/>
            <person name="Czernicka M."/>
            <person name="Durrens P."/>
            <person name="Martin T."/>
            <person name="Boer E."/>
            <person name="Gabaldon T."/>
            <person name="Cruz J."/>
            <person name="Talla E."/>
            <person name="Marck C."/>
            <person name="Goffeau A."/>
            <person name="Barbe V."/>
            <person name="Baret P."/>
            <person name="Baronian K."/>
            <person name="Beier S."/>
            <person name="Bleykasten C."/>
            <person name="Bode R."/>
            <person name="Casaregola S."/>
            <person name="Despons L."/>
            <person name="Fairhead C."/>
            <person name="Giersberg M."/>
            <person name="Gierski P."/>
            <person name="Hahnel U."/>
            <person name="Hartmann A."/>
            <person name="Jankowska D."/>
            <person name="Jubin C."/>
            <person name="Jung P."/>
            <person name="Lafontaine I."/>
            <person name="Leh-Louis V."/>
            <person name="Lemaire M."/>
            <person name="Marcet-Houben M."/>
            <person name="Mascher M."/>
            <person name="Morel G."/>
            <person name="Richard G.-F."/>
            <person name="Riechen J."/>
            <person name="Sacerdot C."/>
            <person name="Sarkar A."/>
            <person name="Savel G."/>
            <person name="Schacherer J."/>
            <person name="Sherman D."/>
            <person name="Straub M.-L."/>
            <person name="Stein N."/>
            <person name="Thierry A."/>
            <person name="Trautwein-Schult A."/>
            <person name="Westhof E."/>
            <person name="Worch S."/>
            <person name="Dujon B."/>
            <person name="Souciet J.-L."/>
            <person name="Wincker P."/>
            <person name="Scholz U."/>
            <person name="Neuveglise N."/>
        </authorList>
    </citation>
    <scope>NUCLEOTIDE SEQUENCE</scope>
    <source>
        <strain evidence="10">LS3</strain>
    </source>
</reference>
<feature type="transmembrane region" description="Helical" evidence="8">
    <location>
        <begin position="396"/>
        <end position="413"/>
    </location>
</feature>
<dbReference type="FunFam" id="1.20.1740.10:FF:000006">
    <property type="entry name" value="General amino acid permease"/>
    <property type="match status" value="1"/>
</dbReference>
<keyword evidence="3" id="KW-0813">Transport</keyword>
<keyword evidence="6 8" id="KW-1133">Transmembrane helix</keyword>
<proteinExistence type="inferred from homology"/>
<dbReference type="PANTHER" id="PTHR43341:SF4">
    <property type="entry name" value="ARGININE PERMEASE CAN1-RELATED"/>
    <property type="match status" value="1"/>
</dbReference>
<gene>
    <name evidence="10" type="ORF">GNLVRS02_ARAD1D09482g</name>
</gene>
<evidence type="ECO:0000256" key="2">
    <source>
        <dbReference type="ARBA" id="ARBA00006983"/>
    </source>
</evidence>
<dbReference type="AlphaFoldDB" id="A0A060TEP8"/>
<dbReference type="GO" id="GO:0016020">
    <property type="term" value="C:membrane"/>
    <property type="evidence" value="ECO:0007669"/>
    <property type="project" value="UniProtKB-SubCell"/>
</dbReference>
<feature type="domain" description="Amino acid permease/ SLC12A" evidence="9">
    <location>
        <begin position="66"/>
        <end position="521"/>
    </location>
</feature>
<organism evidence="10">
    <name type="scientific">Blastobotrys adeninivorans</name>
    <name type="common">Yeast</name>
    <name type="synonym">Arxula adeninivorans</name>
    <dbReference type="NCBI Taxonomy" id="409370"/>
    <lineage>
        <taxon>Eukaryota</taxon>
        <taxon>Fungi</taxon>
        <taxon>Dikarya</taxon>
        <taxon>Ascomycota</taxon>
        <taxon>Saccharomycotina</taxon>
        <taxon>Dipodascomycetes</taxon>
        <taxon>Dipodascales</taxon>
        <taxon>Trichomonascaceae</taxon>
        <taxon>Blastobotrys</taxon>
    </lineage>
</organism>
<dbReference type="InterPro" id="IPR004840">
    <property type="entry name" value="Amino_acid_permease_CS"/>
</dbReference>
<feature type="transmembrane region" description="Helical" evidence="8">
    <location>
        <begin position="425"/>
        <end position="443"/>
    </location>
</feature>
<dbReference type="InterPro" id="IPR004841">
    <property type="entry name" value="AA-permease/SLC12A_dom"/>
</dbReference>
<dbReference type="Gene3D" id="1.20.1740.10">
    <property type="entry name" value="Amino acid/polyamine transporter I"/>
    <property type="match status" value="1"/>
</dbReference>
<feature type="transmembrane region" description="Helical" evidence="8">
    <location>
        <begin position="464"/>
        <end position="486"/>
    </location>
</feature>
<keyword evidence="7 8" id="KW-0472">Membrane</keyword>
<evidence type="ECO:0000256" key="3">
    <source>
        <dbReference type="ARBA" id="ARBA00022448"/>
    </source>
</evidence>
<dbReference type="PhylomeDB" id="A0A060TEP8"/>
<dbReference type="EMBL" id="HG937694">
    <property type="protein sequence ID" value="CDP37352.1"/>
    <property type="molecule type" value="Genomic_DNA"/>
</dbReference>
<dbReference type="InterPro" id="IPR004762">
    <property type="entry name" value="Amino_acid_permease_fungi"/>
</dbReference>